<feature type="compositionally biased region" description="Low complexity" evidence="1">
    <location>
        <begin position="277"/>
        <end position="287"/>
    </location>
</feature>
<dbReference type="EMBL" id="JAYKXP010000043">
    <property type="protein sequence ID" value="KAK7038746.1"/>
    <property type="molecule type" value="Genomic_DNA"/>
</dbReference>
<keyword evidence="3" id="KW-1185">Reference proteome</keyword>
<dbReference type="AlphaFoldDB" id="A0AAW0CJ50"/>
<feature type="region of interest" description="Disordered" evidence="1">
    <location>
        <begin position="1"/>
        <end position="45"/>
    </location>
</feature>
<evidence type="ECO:0008006" key="4">
    <source>
        <dbReference type="Google" id="ProtNLM"/>
    </source>
</evidence>
<organism evidence="2 3">
    <name type="scientific">Paramarasmius palmivorus</name>
    <dbReference type="NCBI Taxonomy" id="297713"/>
    <lineage>
        <taxon>Eukaryota</taxon>
        <taxon>Fungi</taxon>
        <taxon>Dikarya</taxon>
        <taxon>Basidiomycota</taxon>
        <taxon>Agaricomycotina</taxon>
        <taxon>Agaricomycetes</taxon>
        <taxon>Agaricomycetidae</taxon>
        <taxon>Agaricales</taxon>
        <taxon>Marasmiineae</taxon>
        <taxon>Marasmiaceae</taxon>
        <taxon>Paramarasmius</taxon>
    </lineage>
</organism>
<accession>A0AAW0CJ50</accession>
<gene>
    <name evidence="2" type="ORF">VNI00_010631</name>
</gene>
<sequence>MAGINDTSEGRERLRNDDSAPQEPPAPPQQSTPASSQPPATRLYSEEEVQILRDQLAALQASQPAQSNMFSDPEVVEQARRRAKVLAEEKKHRVPEPVDGFSADPLRSHVPRKIDEAILKNKYIPITAVLARSRSSSSREEDDEMILTRDGTFRTRPLDRNGETNLPFQSWLAGINVLVERTRELLPTSKRANRLAAHIIHVSRIAESHSLEVAYRYDIKQREAAADVPQHDLGTFNADTLTLVSTAALSATAKAYQTAMAALGQPLPSSPSKRKVSLTSDSPSSPSKKLRAPAYIIEKQACFQWEQDSTCDLGDSCISAHQCSICDSSDHGANNCPQRFW</sequence>
<dbReference type="Proteomes" id="UP001383192">
    <property type="component" value="Unassembled WGS sequence"/>
</dbReference>
<feature type="region of interest" description="Disordered" evidence="1">
    <location>
        <begin position="264"/>
        <end position="290"/>
    </location>
</feature>
<reference evidence="2 3" key="1">
    <citation type="submission" date="2024-01" db="EMBL/GenBank/DDBJ databases">
        <title>A draft genome for a cacao thread blight-causing isolate of Paramarasmius palmivorus.</title>
        <authorList>
            <person name="Baruah I.K."/>
            <person name="Bukari Y."/>
            <person name="Amoako-Attah I."/>
            <person name="Meinhardt L.W."/>
            <person name="Bailey B.A."/>
            <person name="Cohen S.P."/>
        </authorList>
    </citation>
    <scope>NUCLEOTIDE SEQUENCE [LARGE SCALE GENOMIC DNA]</scope>
    <source>
        <strain evidence="2 3">GH-12</strain>
    </source>
</reference>
<name>A0AAW0CJ50_9AGAR</name>
<evidence type="ECO:0000313" key="3">
    <source>
        <dbReference type="Proteomes" id="UP001383192"/>
    </source>
</evidence>
<feature type="compositionally biased region" description="Basic and acidic residues" evidence="1">
    <location>
        <begin position="8"/>
        <end position="18"/>
    </location>
</feature>
<evidence type="ECO:0000256" key="1">
    <source>
        <dbReference type="SAM" id="MobiDB-lite"/>
    </source>
</evidence>
<feature type="compositionally biased region" description="Low complexity" evidence="1">
    <location>
        <begin position="31"/>
        <end position="40"/>
    </location>
</feature>
<proteinExistence type="predicted"/>
<evidence type="ECO:0000313" key="2">
    <source>
        <dbReference type="EMBL" id="KAK7038746.1"/>
    </source>
</evidence>
<protein>
    <recommendedName>
        <fullName evidence="4">C3H1-type domain-containing protein</fullName>
    </recommendedName>
</protein>
<comment type="caution">
    <text evidence="2">The sequence shown here is derived from an EMBL/GenBank/DDBJ whole genome shotgun (WGS) entry which is preliminary data.</text>
</comment>